<accession>A0A7X0EFG8</accession>
<proteinExistence type="predicted"/>
<gene>
    <name evidence="1" type="ORF">FHS74_003605</name>
</gene>
<evidence type="ECO:0000313" key="2">
    <source>
        <dbReference type="Proteomes" id="UP000539175"/>
    </source>
</evidence>
<evidence type="ECO:0000313" key="1">
    <source>
        <dbReference type="EMBL" id="MBB6253036.1"/>
    </source>
</evidence>
<name>A0A7X0EFG8_9PROT</name>
<protein>
    <submittedName>
        <fullName evidence="1">Uncharacterized protein</fullName>
    </submittedName>
</protein>
<comment type="caution">
    <text evidence="1">The sequence shown here is derived from an EMBL/GenBank/DDBJ whole genome shotgun (WGS) entry which is preliminary data.</text>
</comment>
<dbReference type="EMBL" id="JACIIZ010000010">
    <property type="protein sequence ID" value="MBB6253036.1"/>
    <property type="molecule type" value="Genomic_DNA"/>
</dbReference>
<dbReference type="AlphaFoldDB" id="A0A7X0EFG8"/>
<organism evidence="1 2">
    <name type="scientific">Nitrospirillum iridis</name>
    <dbReference type="NCBI Taxonomy" id="765888"/>
    <lineage>
        <taxon>Bacteria</taxon>
        <taxon>Pseudomonadati</taxon>
        <taxon>Pseudomonadota</taxon>
        <taxon>Alphaproteobacteria</taxon>
        <taxon>Rhodospirillales</taxon>
        <taxon>Azospirillaceae</taxon>
        <taxon>Nitrospirillum</taxon>
    </lineage>
</organism>
<dbReference type="RefSeq" id="WP_184803051.1">
    <property type="nucleotide sequence ID" value="NZ_JACIIZ010000010.1"/>
</dbReference>
<dbReference type="Proteomes" id="UP000539175">
    <property type="component" value="Unassembled WGS sequence"/>
</dbReference>
<reference evidence="1 2" key="1">
    <citation type="submission" date="2020-08" db="EMBL/GenBank/DDBJ databases">
        <title>Genomic Encyclopedia of Type Strains, Phase IV (KMG-IV): sequencing the most valuable type-strain genomes for metagenomic binning, comparative biology and taxonomic classification.</title>
        <authorList>
            <person name="Goeker M."/>
        </authorList>
    </citation>
    <scope>NUCLEOTIDE SEQUENCE [LARGE SCALE GENOMIC DNA]</scope>
    <source>
        <strain evidence="1 2">DSM 22198</strain>
    </source>
</reference>
<keyword evidence="2" id="KW-1185">Reference proteome</keyword>
<sequence length="61" mass="7160">MPKRVRPFLPEPLQDHPTVFVNLYADGTVGQPWNYRISAQLEPLRLQRRRVAVLRIIPKDP</sequence>